<evidence type="ECO:0000313" key="2">
    <source>
        <dbReference type="EMBL" id="MBE7324330.1"/>
    </source>
</evidence>
<evidence type="ECO:0000256" key="1">
    <source>
        <dbReference type="SAM" id="MobiDB-lite"/>
    </source>
</evidence>
<dbReference type="Proteomes" id="UP000756387">
    <property type="component" value="Unassembled WGS sequence"/>
</dbReference>
<protein>
    <recommendedName>
        <fullName evidence="4">Secreted protein</fullName>
    </recommendedName>
</protein>
<dbReference type="EMBL" id="JADCSA010000005">
    <property type="protein sequence ID" value="MBE7324330.1"/>
    <property type="molecule type" value="Genomic_DNA"/>
</dbReference>
<accession>A0ABR9RT69</accession>
<feature type="region of interest" description="Disordered" evidence="1">
    <location>
        <begin position="57"/>
        <end position="100"/>
    </location>
</feature>
<dbReference type="InterPro" id="IPR046165">
    <property type="entry name" value="DUF6167"/>
</dbReference>
<keyword evidence="3" id="KW-1185">Reference proteome</keyword>
<evidence type="ECO:0008006" key="4">
    <source>
        <dbReference type="Google" id="ProtNLM"/>
    </source>
</evidence>
<sequence length="100" mass="10921">MSRGLWFVAGAGAGAYALTRARRMAESMTAEGLRARWQGLAHGARLLSEDVRTEQARREVELRESLGLPAPPPPDRQLPGPASTVRPSLVPPIDDRKNDH</sequence>
<evidence type="ECO:0000313" key="3">
    <source>
        <dbReference type="Proteomes" id="UP000756387"/>
    </source>
</evidence>
<reference evidence="2 3" key="1">
    <citation type="submission" date="2020-10" db="EMBL/GenBank/DDBJ databases">
        <title>Nocardioides sp. isolated from sludge.</title>
        <authorList>
            <person name="Zhang X."/>
        </authorList>
    </citation>
    <scope>NUCLEOTIDE SEQUENCE [LARGE SCALE GENOMIC DNA]</scope>
    <source>
        <strain evidence="2 3">Y6</strain>
    </source>
</reference>
<comment type="caution">
    <text evidence="2">The sequence shown here is derived from an EMBL/GenBank/DDBJ whole genome shotgun (WGS) entry which is preliminary data.</text>
</comment>
<dbReference type="RefSeq" id="WP_193637661.1">
    <property type="nucleotide sequence ID" value="NZ_JADCSA010000005.1"/>
</dbReference>
<dbReference type="Pfam" id="PF19664">
    <property type="entry name" value="DUF6167"/>
    <property type="match status" value="1"/>
</dbReference>
<name>A0ABR9RT69_9ACTN</name>
<gene>
    <name evidence="2" type="ORF">IEQ44_06665</name>
</gene>
<organism evidence="2 3">
    <name type="scientific">Nocardioides malaquae</name>
    <dbReference type="NCBI Taxonomy" id="2773426"/>
    <lineage>
        <taxon>Bacteria</taxon>
        <taxon>Bacillati</taxon>
        <taxon>Actinomycetota</taxon>
        <taxon>Actinomycetes</taxon>
        <taxon>Propionibacteriales</taxon>
        <taxon>Nocardioidaceae</taxon>
        <taxon>Nocardioides</taxon>
    </lineage>
</organism>
<proteinExistence type="predicted"/>